<keyword evidence="6" id="KW-0482">Metalloprotease</keyword>
<evidence type="ECO:0000256" key="6">
    <source>
        <dbReference type="ARBA" id="ARBA00023049"/>
    </source>
</evidence>
<reference evidence="8" key="1">
    <citation type="submission" date="2021-05" db="EMBL/GenBank/DDBJ databases">
        <title>Diversity, taxonomy and evolution of archaeal viruses of the class Caudoviricetes.</title>
        <authorList>
            <person name="Liu Y."/>
            <person name="Demina T.A."/>
            <person name="Roux S."/>
            <person name="Aiewsakun P."/>
            <person name="Kazlauskas D."/>
            <person name="Simmonds P."/>
            <person name="Prangishvili D."/>
            <person name="Oksanen H.M."/>
            <person name="Krupovic M."/>
        </authorList>
    </citation>
    <scope>NUCLEOTIDE SEQUENCE</scope>
    <source>
        <strain evidence="8">HRTV-27/27</strain>
    </source>
</reference>
<dbReference type="InterPro" id="IPR001567">
    <property type="entry name" value="Pept_M3A_M3B_dom"/>
</dbReference>
<dbReference type="GO" id="GO:0006508">
    <property type="term" value="P:proteolysis"/>
    <property type="evidence" value="ECO:0007669"/>
    <property type="project" value="UniProtKB-KW"/>
</dbReference>
<evidence type="ECO:0000256" key="1">
    <source>
        <dbReference type="ARBA" id="ARBA00001947"/>
    </source>
</evidence>
<name>A0AAE9BYY5_9CAUD</name>
<evidence type="ECO:0000313" key="8">
    <source>
        <dbReference type="EMBL" id="UBF22728.1"/>
    </source>
</evidence>
<evidence type="ECO:0000313" key="9">
    <source>
        <dbReference type="Proteomes" id="UP000827260"/>
    </source>
</evidence>
<feature type="domain" description="Peptidase M3A/M3B catalytic" evidence="7">
    <location>
        <begin position="3"/>
        <end position="68"/>
    </location>
</feature>
<dbReference type="GO" id="GO:0046872">
    <property type="term" value="F:metal ion binding"/>
    <property type="evidence" value="ECO:0007669"/>
    <property type="project" value="UniProtKB-KW"/>
</dbReference>
<dbReference type="Proteomes" id="UP000827260">
    <property type="component" value="Segment"/>
</dbReference>
<organism evidence="8 9">
    <name type="scientific">Halorubrum tailed virus 27</name>
    <dbReference type="NCBI Taxonomy" id="2878008"/>
    <lineage>
        <taxon>Viruses</taxon>
        <taxon>Duplodnaviria</taxon>
        <taxon>Heunggongvirae</taxon>
        <taxon>Uroviricota</taxon>
        <taxon>Caudoviricetes</taxon>
        <taxon>Thumleimavirales</taxon>
        <taxon>Hafunaviridae</taxon>
        <taxon>Minorvirus</taxon>
        <taxon>Minorvirus thailandense</taxon>
        <taxon>Minorvirus HRTV27</taxon>
    </lineage>
</organism>
<dbReference type="SUPFAM" id="SSF55486">
    <property type="entry name" value="Metalloproteases ('zincins'), catalytic domain"/>
    <property type="match status" value="1"/>
</dbReference>
<keyword evidence="5" id="KW-0862">Zinc</keyword>
<gene>
    <name evidence="8" type="ORF">HRTV-27_gp35</name>
</gene>
<proteinExistence type="predicted"/>
<evidence type="ECO:0000256" key="3">
    <source>
        <dbReference type="ARBA" id="ARBA00022723"/>
    </source>
</evidence>
<keyword evidence="9" id="KW-1185">Reference proteome</keyword>
<dbReference type="GO" id="GO:0004222">
    <property type="term" value="F:metalloendopeptidase activity"/>
    <property type="evidence" value="ECO:0007669"/>
    <property type="project" value="InterPro"/>
</dbReference>
<dbReference type="Gene3D" id="1.10.1370.20">
    <property type="entry name" value="Oligoendopeptidase f, C-terminal domain"/>
    <property type="match status" value="1"/>
</dbReference>
<keyword evidence="3" id="KW-0479">Metal-binding</keyword>
<dbReference type="EMBL" id="MZ334522">
    <property type="protein sequence ID" value="UBF22728.1"/>
    <property type="molecule type" value="Genomic_DNA"/>
</dbReference>
<dbReference type="Pfam" id="PF01432">
    <property type="entry name" value="Peptidase_M3"/>
    <property type="match status" value="1"/>
</dbReference>
<sequence length="84" mass="9265">MFAYYVYKYSTGISAAVSIVDRIRTKGEPAAQDYLDALRLGGSAYPVEITETAGVDVTNSDYIETAIETYRDLLDEIETASDQL</sequence>
<accession>A0AAE9BYY5</accession>
<keyword evidence="2" id="KW-0645">Protease</keyword>
<comment type="cofactor">
    <cofactor evidence="1">
        <name>Zn(2+)</name>
        <dbReference type="ChEBI" id="CHEBI:29105"/>
    </cofactor>
</comment>
<keyword evidence="4" id="KW-0378">Hydrolase</keyword>
<evidence type="ECO:0000259" key="7">
    <source>
        <dbReference type="Pfam" id="PF01432"/>
    </source>
</evidence>
<dbReference type="InterPro" id="IPR042088">
    <property type="entry name" value="OligoPept_F_C"/>
</dbReference>
<evidence type="ECO:0000256" key="4">
    <source>
        <dbReference type="ARBA" id="ARBA00022801"/>
    </source>
</evidence>
<protein>
    <recommendedName>
        <fullName evidence="7">Peptidase M3A/M3B catalytic domain-containing protein</fullName>
    </recommendedName>
</protein>
<evidence type="ECO:0000256" key="5">
    <source>
        <dbReference type="ARBA" id="ARBA00022833"/>
    </source>
</evidence>
<evidence type="ECO:0000256" key="2">
    <source>
        <dbReference type="ARBA" id="ARBA00022670"/>
    </source>
</evidence>